<dbReference type="InterPro" id="IPR027417">
    <property type="entry name" value="P-loop_NTPase"/>
</dbReference>
<dbReference type="Gene3D" id="1.20.272.10">
    <property type="match status" value="1"/>
</dbReference>
<dbReference type="PANTHER" id="PTHR34388:SF1">
    <property type="entry name" value="DNA POLYMERASE III SUBUNIT DELTA"/>
    <property type="match status" value="1"/>
</dbReference>
<dbReference type="InterPro" id="IPR010372">
    <property type="entry name" value="DNA_pol3_delta_N"/>
</dbReference>
<evidence type="ECO:0000313" key="11">
    <source>
        <dbReference type="EMBL" id="PRR83940.1"/>
    </source>
</evidence>
<dbReference type="SUPFAM" id="SSF48019">
    <property type="entry name" value="post-AAA+ oligomerization domain-like"/>
    <property type="match status" value="1"/>
</dbReference>
<dbReference type="GO" id="GO:0009360">
    <property type="term" value="C:DNA polymerase III complex"/>
    <property type="evidence" value="ECO:0007669"/>
    <property type="project" value="InterPro"/>
</dbReference>
<keyword evidence="12" id="KW-1185">Reference proteome</keyword>
<keyword evidence="5" id="KW-0235">DNA replication</keyword>
<dbReference type="GO" id="GO:0006261">
    <property type="term" value="P:DNA-templated DNA replication"/>
    <property type="evidence" value="ECO:0007669"/>
    <property type="project" value="TreeGrafter"/>
</dbReference>
<feature type="domain" description="DNA polymerase III delta N-terminal" evidence="9">
    <location>
        <begin position="20"/>
        <end position="137"/>
    </location>
</feature>
<dbReference type="PANTHER" id="PTHR34388">
    <property type="entry name" value="DNA POLYMERASE III SUBUNIT DELTA"/>
    <property type="match status" value="1"/>
</dbReference>
<protein>
    <recommendedName>
        <fullName evidence="2">DNA polymerase III subunit delta</fullName>
        <ecNumber evidence="1">2.7.7.7</ecNumber>
    </recommendedName>
</protein>
<evidence type="ECO:0000256" key="4">
    <source>
        <dbReference type="ARBA" id="ARBA00022695"/>
    </source>
</evidence>
<dbReference type="Pfam" id="PF06144">
    <property type="entry name" value="DNA_pol3_delta"/>
    <property type="match status" value="1"/>
</dbReference>
<dbReference type="GO" id="GO:0003677">
    <property type="term" value="F:DNA binding"/>
    <property type="evidence" value="ECO:0007669"/>
    <property type="project" value="InterPro"/>
</dbReference>
<evidence type="ECO:0000259" key="9">
    <source>
        <dbReference type="Pfam" id="PF06144"/>
    </source>
</evidence>
<dbReference type="InterPro" id="IPR005790">
    <property type="entry name" value="DNA_polIII_delta"/>
</dbReference>
<dbReference type="Pfam" id="PF21694">
    <property type="entry name" value="DNA_pol3_delta_C"/>
    <property type="match status" value="1"/>
</dbReference>
<evidence type="ECO:0000313" key="12">
    <source>
        <dbReference type="Proteomes" id="UP000239471"/>
    </source>
</evidence>
<evidence type="ECO:0000259" key="10">
    <source>
        <dbReference type="Pfam" id="PF21694"/>
    </source>
</evidence>
<evidence type="ECO:0000256" key="3">
    <source>
        <dbReference type="ARBA" id="ARBA00022679"/>
    </source>
</evidence>
<name>A0A2T0BJ92_9CLOT</name>
<dbReference type="Proteomes" id="UP000239471">
    <property type="component" value="Unassembled WGS sequence"/>
</dbReference>
<dbReference type="InterPro" id="IPR048466">
    <property type="entry name" value="DNA_pol3_delta-like_C"/>
</dbReference>
<dbReference type="SUPFAM" id="SSF52540">
    <property type="entry name" value="P-loop containing nucleoside triphosphate hydrolases"/>
    <property type="match status" value="1"/>
</dbReference>
<proteinExistence type="inferred from homology"/>
<keyword evidence="6" id="KW-0239">DNA-directed DNA polymerase</keyword>
<sequence length="344" mass="40110">MITNDVFEKNIKDKTIKNSYIFCGADEELIKAGINLLANPLIKDGFQELNYIKIDGMITSKDDIMNACETMPFMGEKKVVLVYRANFLRDKSDSSSTKVFKEMKEYLKDIPEHTVLIMYYLFQDKRETPKKNKKLMSLDKILTIVHFDKLKKDKLIGKVQDIFNEKGKSIGKVELRFFCERVQNNFNVIKREIDKLIDYTNGRDIKKQDIEKLIPSKSEDDIFDLVDLISQKKIDKAIDILDELLFKADQHMLIITAIESQFKKLYEIKVGMMEGKRVDYFVSELRIPAFVCEKLMNLSSKFSLRQLEGLVRLCVRTERMLKSSGTDKTMELELMLVNTVMIKK</sequence>
<reference evidence="11 12" key="1">
    <citation type="submission" date="2018-03" db="EMBL/GenBank/DDBJ databases">
        <title>Genome sequence of Clostridium vincentii DSM 10228.</title>
        <authorList>
            <person name="Poehlein A."/>
            <person name="Daniel R."/>
        </authorList>
    </citation>
    <scope>NUCLEOTIDE SEQUENCE [LARGE SCALE GENOMIC DNA]</scope>
    <source>
        <strain evidence="11 12">DSM 10228</strain>
    </source>
</reference>
<dbReference type="EC" id="2.7.7.7" evidence="1"/>
<gene>
    <name evidence="11" type="ORF">CLVI_05940</name>
</gene>
<accession>A0A2T0BJ92</accession>
<keyword evidence="3" id="KW-0808">Transferase</keyword>
<evidence type="ECO:0000256" key="8">
    <source>
        <dbReference type="ARBA" id="ARBA00049244"/>
    </source>
</evidence>
<evidence type="ECO:0000256" key="1">
    <source>
        <dbReference type="ARBA" id="ARBA00012417"/>
    </source>
</evidence>
<evidence type="ECO:0000256" key="2">
    <source>
        <dbReference type="ARBA" id="ARBA00017703"/>
    </source>
</evidence>
<dbReference type="GO" id="GO:0003887">
    <property type="term" value="F:DNA-directed DNA polymerase activity"/>
    <property type="evidence" value="ECO:0007669"/>
    <property type="project" value="UniProtKB-KW"/>
</dbReference>
<comment type="caution">
    <text evidence="11">The sequence shown here is derived from an EMBL/GenBank/DDBJ whole genome shotgun (WGS) entry which is preliminary data.</text>
</comment>
<evidence type="ECO:0000256" key="7">
    <source>
        <dbReference type="ARBA" id="ARBA00034754"/>
    </source>
</evidence>
<feature type="domain" description="DNA polymerase III delta subunit-like C-terminal" evidence="10">
    <location>
        <begin position="219"/>
        <end position="338"/>
    </location>
</feature>
<comment type="similarity">
    <text evidence="7">Belongs to the DNA polymerase HolA subunit family.</text>
</comment>
<dbReference type="RefSeq" id="WP_106058670.1">
    <property type="nucleotide sequence ID" value="NZ_PVXQ01000004.1"/>
</dbReference>
<keyword evidence="4" id="KW-0548">Nucleotidyltransferase</keyword>
<dbReference type="EMBL" id="PVXQ01000004">
    <property type="protein sequence ID" value="PRR83940.1"/>
    <property type="molecule type" value="Genomic_DNA"/>
</dbReference>
<dbReference type="OrthoDB" id="9775929at2"/>
<dbReference type="InterPro" id="IPR008921">
    <property type="entry name" value="DNA_pol3_clamp-load_cplx_C"/>
</dbReference>
<dbReference type="NCBIfam" id="TIGR01128">
    <property type="entry name" value="holA"/>
    <property type="match status" value="1"/>
</dbReference>
<dbReference type="Gene3D" id="1.10.8.60">
    <property type="match status" value="1"/>
</dbReference>
<organism evidence="11 12">
    <name type="scientific">Clostridium vincentii</name>
    <dbReference type="NCBI Taxonomy" id="52704"/>
    <lineage>
        <taxon>Bacteria</taxon>
        <taxon>Bacillati</taxon>
        <taxon>Bacillota</taxon>
        <taxon>Clostridia</taxon>
        <taxon>Eubacteriales</taxon>
        <taxon>Clostridiaceae</taxon>
        <taxon>Clostridium</taxon>
    </lineage>
</organism>
<evidence type="ECO:0000256" key="6">
    <source>
        <dbReference type="ARBA" id="ARBA00022932"/>
    </source>
</evidence>
<dbReference type="AlphaFoldDB" id="A0A2T0BJ92"/>
<dbReference type="Gene3D" id="3.40.50.300">
    <property type="entry name" value="P-loop containing nucleotide triphosphate hydrolases"/>
    <property type="match status" value="1"/>
</dbReference>
<evidence type="ECO:0000256" key="5">
    <source>
        <dbReference type="ARBA" id="ARBA00022705"/>
    </source>
</evidence>
<comment type="catalytic activity">
    <reaction evidence="8">
        <text>DNA(n) + a 2'-deoxyribonucleoside 5'-triphosphate = DNA(n+1) + diphosphate</text>
        <dbReference type="Rhea" id="RHEA:22508"/>
        <dbReference type="Rhea" id="RHEA-COMP:17339"/>
        <dbReference type="Rhea" id="RHEA-COMP:17340"/>
        <dbReference type="ChEBI" id="CHEBI:33019"/>
        <dbReference type="ChEBI" id="CHEBI:61560"/>
        <dbReference type="ChEBI" id="CHEBI:173112"/>
        <dbReference type="EC" id="2.7.7.7"/>
    </reaction>
</comment>